<dbReference type="GeneID" id="103553484"/>
<organism evidence="7 8">
    <name type="scientific">Equus przewalskii</name>
    <name type="common">Przewalski's horse</name>
    <name type="synonym">Equus caballus przewalskii</name>
    <dbReference type="NCBI Taxonomy" id="9798"/>
    <lineage>
        <taxon>Eukaryota</taxon>
        <taxon>Metazoa</taxon>
        <taxon>Chordata</taxon>
        <taxon>Craniata</taxon>
        <taxon>Vertebrata</taxon>
        <taxon>Euteleostomi</taxon>
        <taxon>Mammalia</taxon>
        <taxon>Eutheria</taxon>
        <taxon>Laurasiatheria</taxon>
        <taxon>Perissodactyla</taxon>
        <taxon>Equidae</taxon>
        <taxon>Equus</taxon>
    </lineage>
</organism>
<evidence type="ECO:0000256" key="5">
    <source>
        <dbReference type="ARBA" id="ARBA00023136"/>
    </source>
</evidence>
<feature type="transmembrane region" description="Helical" evidence="6">
    <location>
        <begin position="90"/>
        <end position="109"/>
    </location>
</feature>
<dbReference type="RefSeq" id="XP_008522302.1">
    <property type="nucleotide sequence ID" value="XM_008524080.2"/>
</dbReference>
<dbReference type="PANTHER" id="PTHR23320">
    <property type="entry name" value="MEMBRANE-SPANNING 4-DOMAINS SUBFAMILY A MS4A -RELATED"/>
    <property type="match status" value="1"/>
</dbReference>
<dbReference type="Pfam" id="PF04103">
    <property type="entry name" value="CD20"/>
    <property type="match status" value="1"/>
</dbReference>
<comment type="subcellular location">
    <subcellularLocation>
        <location evidence="1">Membrane</location>
        <topology evidence="1">Multi-pass membrane protein</topology>
    </subcellularLocation>
</comment>
<evidence type="ECO:0000256" key="2">
    <source>
        <dbReference type="ARBA" id="ARBA00009565"/>
    </source>
</evidence>
<gene>
    <name evidence="8" type="primary">MS4A3</name>
</gene>
<evidence type="ECO:0000313" key="7">
    <source>
        <dbReference type="Proteomes" id="UP001652662"/>
    </source>
</evidence>
<dbReference type="InterPro" id="IPR007237">
    <property type="entry name" value="CD20-like"/>
</dbReference>
<keyword evidence="4 6" id="KW-1133">Transmembrane helix</keyword>
<feature type="transmembrane region" description="Helical" evidence="6">
    <location>
        <begin position="121"/>
        <end position="142"/>
    </location>
</feature>
<accession>A0ABM2EVD6</accession>
<keyword evidence="7" id="KW-1185">Reference proteome</keyword>
<proteinExistence type="inferred from homology"/>
<dbReference type="Proteomes" id="UP001652662">
    <property type="component" value="Chromosome 11"/>
</dbReference>
<name>A0ABM2EVD6_EQUPR</name>
<feature type="transmembrane region" description="Helical" evidence="6">
    <location>
        <begin position="162"/>
        <end position="185"/>
    </location>
</feature>
<evidence type="ECO:0000256" key="3">
    <source>
        <dbReference type="ARBA" id="ARBA00022692"/>
    </source>
</evidence>
<evidence type="ECO:0000313" key="8">
    <source>
        <dbReference type="RefSeq" id="XP_008522302.1"/>
    </source>
</evidence>
<comment type="similarity">
    <text evidence="2">Belongs to the MS4A family.</text>
</comment>
<evidence type="ECO:0000256" key="4">
    <source>
        <dbReference type="ARBA" id="ARBA00022989"/>
    </source>
</evidence>
<keyword evidence="5 6" id="KW-0472">Membrane</keyword>
<sequence>MASQEVDNAQLGTASAGITPGSQVKPEMVNYSVYQPIDRSQNYQKEEFQVLGAVQILTGAILLAIGVVLGSILSTAHPFRNFFFTFYTGYPLWGALFFVISGSLSVAAGRKPTRNLMQNSFGMNIASATIALVGFIFLIISLVVNKLSIKMCPSSQSPNLCIYMGATSNGFVSLMLILSLLELCITTFSSIMWCKENCCVSREAISSPPNSVE</sequence>
<feature type="transmembrane region" description="Helical" evidence="6">
    <location>
        <begin position="48"/>
        <end position="70"/>
    </location>
</feature>
<dbReference type="InterPro" id="IPR030417">
    <property type="entry name" value="MS4A"/>
</dbReference>
<evidence type="ECO:0000256" key="1">
    <source>
        <dbReference type="ARBA" id="ARBA00004141"/>
    </source>
</evidence>
<keyword evidence="3 6" id="KW-0812">Transmembrane</keyword>
<evidence type="ECO:0000256" key="6">
    <source>
        <dbReference type="SAM" id="Phobius"/>
    </source>
</evidence>
<dbReference type="PANTHER" id="PTHR23320:SF74">
    <property type="entry name" value="MEMBRANE-SPANNING 4-DOMAINS SUBFAMILY A MEMBER 3"/>
    <property type="match status" value="1"/>
</dbReference>
<protein>
    <submittedName>
        <fullName evidence="8">Membrane-spanning 4-domains subfamily A member 3 isoform X1</fullName>
    </submittedName>
</protein>
<reference evidence="8" key="1">
    <citation type="submission" date="2025-08" db="UniProtKB">
        <authorList>
            <consortium name="RefSeq"/>
        </authorList>
    </citation>
    <scope>IDENTIFICATION</scope>
    <source>
        <tissue evidence="8">Blood</tissue>
    </source>
</reference>